<dbReference type="EMBL" id="JAAAIM010000246">
    <property type="protein sequence ID" value="KAG0291370.1"/>
    <property type="molecule type" value="Genomic_DNA"/>
</dbReference>
<comment type="caution">
    <text evidence="1">The sequence shown here is derived from an EMBL/GenBank/DDBJ whole genome shotgun (WGS) entry which is preliminary data.</text>
</comment>
<keyword evidence="2" id="KW-1185">Reference proteome</keyword>
<accession>A0ABQ7K631</accession>
<gene>
    <name evidence="1" type="ORF">BGZ96_005265</name>
</gene>
<organism evidence="1 2">
    <name type="scientific">Linnemannia gamsii</name>
    <dbReference type="NCBI Taxonomy" id="64522"/>
    <lineage>
        <taxon>Eukaryota</taxon>
        <taxon>Fungi</taxon>
        <taxon>Fungi incertae sedis</taxon>
        <taxon>Mucoromycota</taxon>
        <taxon>Mortierellomycotina</taxon>
        <taxon>Mortierellomycetes</taxon>
        <taxon>Mortierellales</taxon>
        <taxon>Mortierellaceae</taxon>
        <taxon>Linnemannia</taxon>
    </lineage>
</organism>
<dbReference type="Proteomes" id="UP001194696">
    <property type="component" value="Unassembled WGS sequence"/>
</dbReference>
<evidence type="ECO:0000313" key="2">
    <source>
        <dbReference type="Proteomes" id="UP001194696"/>
    </source>
</evidence>
<evidence type="ECO:0000313" key="1">
    <source>
        <dbReference type="EMBL" id="KAG0291370.1"/>
    </source>
</evidence>
<sequence>MALSISDTLSRNTPARSILSHTVQRQVPSGPRLFIVLPTSDTLTNALVDQFQLYYLCECGEHSRRVNKMNQHHGKDRASESHDVHLVDHEGYRIIDLPAFLEKYGMYTLELLRMVKYGASAGGMVVPRLLQFCGESQNEGGGQDTGRFEERVDFAINHIQWMLQGQDFNSARTPTFELTEDTPTSSSSDERNDIASWLQREMFDKLGMFLDGRDCGHDDNCSSDNTPGNLYRVSSVKEGHVRWICYTHYNDQYPAPTRRPILRAIQNNNGSFNERRGTAKVRLATTAHATDFYKTLPSSPFLQHIHIFLDWIAEPADLKGLVFTLQQSNLQQAELYVKASVGASSALYNNNHPSSRGRNRPMYRKLTEENFFQGQLKNREGLDVNVRRWPNTFQTSELLLGNHILIRREFPMLSELLHSASSHITTISILVDFSDLDALMDLVWPFVEPRKKVEKFTLSMKDGSFLIMDFKNDGATPYSINARIPKLDNLDDRNFPLEFITDLALTGPHTLSEVDILVPVLIACCTSLNNLSVVLVNTHEHGSRPIYARSDDSYFEIPQPITFSVFELSSIPTLSSVILVHSVRQHTTLNFPMTRLDLKNLEICEVAELKKILGMYPLVNMLILAVTDLDDSCDLVVPFIQSLNRDMTLRMEQNSGGNAIFQFQKQESDDSGSSVLDIQLQVDATSHFKNLSLDQVKTMTLLLQPSVSQHEQLQDIAQLCTSLETLEVCCSRTLSLLTFSAALVSACKTLRLTRSDTKNMYQFALPITNLDLAKNFVAVYKQPSDLEYFFKVNPALTTLSLTVNFVGKDMPLFLSAIKSLHGQHRLLTCTLKDELGSSASVAFAEDNTITSYSLRFNTLFKQEDLQAYDLSSITEFILDRPCPVTEQIDSFLQEIIKKCPCLESIDLHCGSSYLKSFFLLSTSLKSLKKCILRNSNAQVTPSMDLSETYLNLGSEILLPTLYPSLVQTLQARRTITGLKILVESTLEAYEFFANMLAISLPWLAEIKISQQTVGPKMVVSFANDDYDDCDDEGGEGYDGDGAFRVSSIVLDVRSFSQLQPSMYSLLSKLTFSGELKNWTREELDQIPLSSCENLSTLELKCPPSQFPRILCSMHEASLMHPTLRCLKLWDGSRDNILTGTHIDDLDAISIRLQQLRMVDFQTSLVELGALLKDYPLEIAHLELDTSFYVEQAEIIEKSLNLGNVRIRHIQWDISSTKDVRLFEIMLRAVSHCHDSVASGSNRSNKVVPTVAFKVANSSLRPSAPTIFDTSVSNNNANNGNNYNNYNSNNNQHQQQKWVLSTLGHLMTRFATSLILMNLGLELFLPDLLATELQSLQELEIRVNRYCPDNNFLCWLKSLMQRGIPSVVGQVSTRMGPEVKEMEIKAAEHEKTMALVTESMAAMKSEVSLVDFEDSDSDDYETDFVFDDPISSSIIFGDNASTPPPSTASPPYVMSLQSPITGALIHSATSPSATTATLTRQPLRRLTLHNLQFSTKQWKEFLESLDYLSLQSLSLERVGFSDIELIQLTKLYTKQVTRARKARSAAMVDGAGETEDDDKQEECVVRLFMTSVTKYEVDNELAFLKTNKCSQLKYVLV</sequence>
<protein>
    <submittedName>
        <fullName evidence="1">Uncharacterized protein</fullName>
    </submittedName>
</protein>
<name>A0ABQ7K631_9FUNG</name>
<proteinExistence type="predicted"/>
<reference evidence="1 2" key="1">
    <citation type="journal article" date="2020" name="Fungal Divers.">
        <title>Resolving the Mortierellaceae phylogeny through synthesis of multi-gene phylogenetics and phylogenomics.</title>
        <authorList>
            <person name="Vandepol N."/>
            <person name="Liber J."/>
            <person name="Desiro A."/>
            <person name="Na H."/>
            <person name="Kennedy M."/>
            <person name="Barry K."/>
            <person name="Grigoriev I.V."/>
            <person name="Miller A.N."/>
            <person name="O'Donnell K."/>
            <person name="Stajich J.E."/>
            <person name="Bonito G."/>
        </authorList>
    </citation>
    <scope>NUCLEOTIDE SEQUENCE [LARGE SCALE GENOMIC DNA]</scope>
    <source>
        <strain evidence="1 2">AD045</strain>
    </source>
</reference>